<keyword evidence="8 13" id="KW-0675">Receptor</keyword>
<feature type="chain" id="PRO_5019028696" evidence="11">
    <location>
        <begin position="28"/>
        <end position="663"/>
    </location>
</feature>
<keyword evidence="5" id="KW-0677">Repeat</keyword>
<feature type="transmembrane region" description="Helical" evidence="10">
    <location>
        <begin position="501"/>
        <end position="522"/>
    </location>
</feature>
<dbReference type="EMBL" id="QZWG01000007">
    <property type="protein sequence ID" value="RZC02885.1"/>
    <property type="molecule type" value="Genomic_DNA"/>
</dbReference>
<proteinExistence type="predicted"/>
<dbReference type="Proteomes" id="UP000289340">
    <property type="component" value="Chromosome 7"/>
</dbReference>
<dbReference type="CDD" id="cd04660">
    <property type="entry name" value="nsLTP_like"/>
    <property type="match status" value="1"/>
</dbReference>
<keyword evidence="9" id="KW-0325">Glycoprotein</keyword>
<evidence type="ECO:0000256" key="10">
    <source>
        <dbReference type="SAM" id="Phobius"/>
    </source>
</evidence>
<keyword evidence="6 10" id="KW-1133">Transmembrane helix</keyword>
<sequence>MASPKLFGFFIIHLLVLFVSNPCVVMSLNSSTLCIKEERVALLKFKNYLKEPENRLSSWVGKDCCNGKYLSLNFVKVTSTADELFQTVIRMPSLLELYLMSCDLDTLPPSLPFKIITSPLSGLDLSGNPFKRSSIPSWLFNMSNLTYISLSLSSLRGPLPLFRRGNLCKLQNLDLSDNDLTGGVTQMLDTLSFCSNQSNMMNGKIPKSIGQLTQLNTLNLFQNNWDGTMTNIHFHNLTNLFSFSVSSKTNSFAFKATHDWIPPFKQLYYLKIHGCQVGPTFPNWLRNQTGLEYVILENAGISGEIPRWLYSMFSHIRELDLSHSKISGYLPKTLNFSIPLWCTITALDLRNNSLSGTVPANIGEEMSNMEYLDLSNNNLNGSIPQSINRMQLLLYLDLSNNYLTRVVPVFSMSIQHLSIIDLSNNSLSEQSEEKLEESQGTARDIVVVVGRHVSPLRGNPQLCGNPLPTNCSSLSPGNVNQGRKHEDGVNEDDDKTERLCLYGSIALGYITGFWLVCGSLMLKRSWRYAYFKFVFDVCVLISVNLAYAKRRPNNTQNLIKESMAQFSGKTLVQWLVATLLIALLGGAQAVVLCNIDSSQLNLCRAAVTGQNPPPPDEKCCAVIRQANLPCLCRYKSILPLIGIKPEKALALPGKCGLQSPPNC</sequence>
<evidence type="ECO:0000256" key="7">
    <source>
        <dbReference type="ARBA" id="ARBA00023136"/>
    </source>
</evidence>
<dbReference type="PANTHER" id="PTHR48063">
    <property type="entry name" value="LRR RECEPTOR-LIKE KINASE"/>
    <property type="match status" value="1"/>
</dbReference>
<dbReference type="Pfam" id="PF13855">
    <property type="entry name" value="LRR_8"/>
    <property type="match status" value="1"/>
</dbReference>
<dbReference type="AlphaFoldDB" id="A0A445JWL0"/>
<evidence type="ECO:0000256" key="1">
    <source>
        <dbReference type="ARBA" id="ARBA00004479"/>
    </source>
</evidence>
<keyword evidence="3 10" id="KW-0812">Transmembrane</keyword>
<comment type="subcellular location">
    <subcellularLocation>
        <location evidence="1">Membrane</location>
        <topology evidence="1">Single-pass type I membrane protein</topology>
    </subcellularLocation>
</comment>
<accession>A0A445JWL0</accession>
<evidence type="ECO:0000256" key="5">
    <source>
        <dbReference type="ARBA" id="ARBA00022737"/>
    </source>
</evidence>
<evidence type="ECO:0000256" key="6">
    <source>
        <dbReference type="ARBA" id="ARBA00022989"/>
    </source>
</evidence>
<keyword evidence="2" id="KW-0433">Leucine-rich repeat</keyword>
<evidence type="ECO:0000259" key="12">
    <source>
        <dbReference type="SMART" id="SM00499"/>
    </source>
</evidence>
<dbReference type="PRINTS" id="PR00019">
    <property type="entry name" value="LEURICHRPT"/>
</dbReference>
<feature type="signal peptide" evidence="11">
    <location>
        <begin position="1"/>
        <end position="27"/>
    </location>
</feature>
<dbReference type="InterPro" id="IPR044741">
    <property type="entry name" value="NsLTP-like"/>
</dbReference>
<evidence type="ECO:0000256" key="8">
    <source>
        <dbReference type="ARBA" id="ARBA00023170"/>
    </source>
</evidence>
<dbReference type="Pfam" id="PF14368">
    <property type="entry name" value="LTP_2"/>
    <property type="match status" value="1"/>
</dbReference>
<evidence type="ECO:0000256" key="2">
    <source>
        <dbReference type="ARBA" id="ARBA00022614"/>
    </source>
</evidence>
<keyword evidence="7 10" id="KW-0472">Membrane</keyword>
<comment type="caution">
    <text evidence="13">The sequence shown here is derived from an EMBL/GenBank/DDBJ whole genome shotgun (WGS) entry which is preliminary data.</text>
</comment>
<dbReference type="Gene3D" id="3.80.10.10">
    <property type="entry name" value="Ribonuclease Inhibitor"/>
    <property type="match status" value="2"/>
</dbReference>
<keyword evidence="4 11" id="KW-0732">Signal</keyword>
<dbReference type="SUPFAM" id="SSF47699">
    <property type="entry name" value="Bifunctional inhibitor/lipid-transfer protein/seed storage 2S albumin"/>
    <property type="match status" value="1"/>
</dbReference>
<dbReference type="PANTHER" id="PTHR48063:SF29">
    <property type="entry name" value="LRR RECEPTOR-LIKE KINASE FAMILY PROTEIN"/>
    <property type="match status" value="1"/>
</dbReference>
<evidence type="ECO:0000313" key="14">
    <source>
        <dbReference type="Proteomes" id="UP000289340"/>
    </source>
</evidence>
<evidence type="ECO:0000313" key="13">
    <source>
        <dbReference type="EMBL" id="RZC02885.1"/>
    </source>
</evidence>
<protein>
    <submittedName>
        <fullName evidence="13">Receptor-like protein EIX2</fullName>
    </submittedName>
</protein>
<dbReference type="FunFam" id="3.80.10.10:FF:000041">
    <property type="entry name" value="LRR receptor-like serine/threonine-protein kinase ERECTA"/>
    <property type="match status" value="1"/>
</dbReference>
<keyword evidence="14" id="KW-1185">Reference proteome</keyword>
<reference evidence="13 14" key="1">
    <citation type="submission" date="2018-09" db="EMBL/GenBank/DDBJ databases">
        <title>A high-quality reference genome of wild soybean provides a powerful tool to mine soybean genomes.</title>
        <authorList>
            <person name="Xie M."/>
            <person name="Chung C.Y.L."/>
            <person name="Li M.-W."/>
            <person name="Wong F.-L."/>
            <person name="Chan T.-F."/>
            <person name="Lam H.-M."/>
        </authorList>
    </citation>
    <scope>NUCLEOTIDE SEQUENCE [LARGE SCALE GENOMIC DNA]</scope>
    <source>
        <strain evidence="14">cv. W05</strain>
        <tissue evidence="13">Hypocotyl of etiolated seedlings</tissue>
    </source>
</reference>
<dbReference type="Gene3D" id="1.10.110.10">
    <property type="entry name" value="Plant lipid-transfer and hydrophobic proteins"/>
    <property type="match status" value="1"/>
</dbReference>
<feature type="transmembrane region" description="Helical" evidence="10">
    <location>
        <begin position="529"/>
        <end position="548"/>
    </location>
</feature>
<gene>
    <name evidence="13" type="ORF">D0Y65_017821</name>
</gene>
<organism evidence="13 14">
    <name type="scientific">Glycine soja</name>
    <name type="common">Wild soybean</name>
    <dbReference type="NCBI Taxonomy" id="3848"/>
    <lineage>
        <taxon>Eukaryota</taxon>
        <taxon>Viridiplantae</taxon>
        <taxon>Streptophyta</taxon>
        <taxon>Embryophyta</taxon>
        <taxon>Tracheophyta</taxon>
        <taxon>Spermatophyta</taxon>
        <taxon>Magnoliopsida</taxon>
        <taxon>eudicotyledons</taxon>
        <taxon>Gunneridae</taxon>
        <taxon>Pentapetalae</taxon>
        <taxon>rosids</taxon>
        <taxon>fabids</taxon>
        <taxon>Fabales</taxon>
        <taxon>Fabaceae</taxon>
        <taxon>Papilionoideae</taxon>
        <taxon>50 kb inversion clade</taxon>
        <taxon>NPAAA clade</taxon>
        <taxon>indigoferoid/millettioid clade</taxon>
        <taxon>Phaseoleae</taxon>
        <taxon>Glycine</taxon>
        <taxon>Glycine subgen. Soja</taxon>
    </lineage>
</organism>
<evidence type="ECO:0000256" key="3">
    <source>
        <dbReference type="ARBA" id="ARBA00022692"/>
    </source>
</evidence>
<evidence type="ECO:0000256" key="11">
    <source>
        <dbReference type="SAM" id="SignalP"/>
    </source>
</evidence>
<dbReference type="InterPro" id="IPR046956">
    <property type="entry name" value="RLP23-like"/>
</dbReference>
<dbReference type="InterPro" id="IPR001611">
    <property type="entry name" value="Leu-rich_rpt"/>
</dbReference>
<dbReference type="SMART" id="SM00499">
    <property type="entry name" value="AAI"/>
    <property type="match status" value="1"/>
</dbReference>
<dbReference type="SUPFAM" id="SSF52058">
    <property type="entry name" value="L domain-like"/>
    <property type="match status" value="1"/>
</dbReference>
<dbReference type="InterPro" id="IPR016140">
    <property type="entry name" value="Bifunc_inhib/LTP/seed_store"/>
</dbReference>
<dbReference type="InterPro" id="IPR036312">
    <property type="entry name" value="Bifun_inhib/LTP/seed_sf"/>
</dbReference>
<name>A0A445JWL0_GLYSO</name>
<dbReference type="InterPro" id="IPR032675">
    <property type="entry name" value="LRR_dom_sf"/>
</dbReference>
<dbReference type="Pfam" id="PF08263">
    <property type="entry name" value="LRRNT_2"/>
    <property type="match status" value="1"/>
</dbReference>
<evidence type="ECO:0000256" key="9">
    <source>
        <dbReference type="ARBA" id="ARBA00023180"/>
    </source>
</evidence>
<feature type="transmembrane region" description="Helical" evidence="10">
    <location>
        <begin position="571"/>
        <end position="595"/>
    </location>
</feature>
<feature type="domain" description="Bifunctional inhibitor/plant lipid transfer protein/seed storage helical" evidence="12">
    <location>
        <begin position="593"/>
        <end position="663"/>
    </location>
</feature>
<evidence type="ECO:0000256" key="4">
    <source>
        <dbReference type="ARBA" id="ARBA00022729"/>
    </source>
</evidence>
<dbReference type="InterPro" id="IPR013210">
    <property type="entry name" value="LRR_N_plant-typ"/>
</dbReference>
<dbReference type="GO" id="GO:0016020">
    <property type="term" value="C:membrane"/>
    <property type="evidence" value="ECO:0007669"/>
    <property type="project" value="UniProtKB-SubCell"/>
</dbReference>